<gene>
    <name evidence="1" type="ORF">NC653_019068</name>
</gene>
<evidence type="ECO:0000313" key="2">
    <source>
        <dbReference type="Proteomes" id="UP001164929"/>
    </source>
</evidence>
<proteinExistence type="predicted"/>
<keyword evidence="2" id="KW-1185">Reference proteome</keyword>
<comment type="caution">
    <text evidence="1">The sequence shown here is derived from an EMBL/GenBank/DDBJ whole genome shotgun (WGS) entry which is preliminary data.</text>
</comment>
<dbReference type="AlphaFoldDB" id="A0AAD6QI50"/>
<organism evidence="1 2">
    <name type="scientific">Populus alba x Populus x berolinensis</name>
    <dbReference type="NCBI Taxonomy" id="444605"/>
    <lineage>
        <taxon>Eukaryota</taxon>
        <taxon>Viridiplantae</taxon>
        <taxon>Streptophyta</taxon>
        <taxon>Embryophyta</taxon>
        <taxon>Tracheophyta</taxon>
        <taxon>Spermatophyta</taxon>
        <taxon>Magnoliopsida</taxon>
        <taxon>eudicotyledons</taxon>
        <taxon>Gunneridae</taxon>
        <taxon>Pentapetalae</taxon>
        <taxon>rosids</taxon>
        <taxon>fabids</taxon>
        <taxon>Malpighiales</taxon>
        <taxon>Salicaceae</taxon>
        <taxon>Saliceae</taxon>
        <taxon>Populus</taxon>
    </lineage>
</organism>
<protein>
    <submittedName>
        <fullName evidence="1">Uncharacterized protein</fullName>
    </submittedName>
</protein>
<evidence type="ECO:0000313" key="1">
    <source>
        <dbReference type="EMBL" id="KAJ6990695.1"/>
    </source>
</evidence>
<name>A0AAD6QI50_9ROSI</name>
<dbReference type="Proteomes" id="UP001164929">
    <property type="component" value="Chromosome 7"/>
</dbReference>
<reference evidence="1" key="1">
    <citation type="journal article" date="2023" name="Mol. Ecol. Resour.">
        <title>Chromosome-level genome assembly of a triploid poplar Populus alba 'Berolinensis'.</title>
        <authorList>
            <person name="Chen S."/>
            <person name="Yu Y."/>
            <person name="Wang X."/>
            <person name="Wang S."/>
            <person name="Zhang T."/>
            <person name="Zhou Y."/>
            <person name="He R."/>
            <person name="Meng N."/>
            <person name="Wang Y."/>
            <person name="Liu W."/>
            <person name="Liu Z."/>
            <person name="Liu J."/>
            <person name="Guo Q."/>
            <person name="Huang H."/>
            <person name="Sederoff R.R."/>
            <person name="Wang G."/>
            <person name="Qu G."/>
            <person name="Chen S."/>
        </authorList>
    </citation>
    <scope>NUCLEOTIDE SEQUENCE</scope>
    <source>
        <strain evidence="1">SC-2020</strain>
    </source>
</reference>
<sequence>MMILNIIKTTRMRVLVKMMMIIFL</sequence>
<dbReference type="EMBL" id="JAQIZT010000007">
    <property type="protein sequence ID" value="KAJ6990695.1"/>
    <property type="molecule type" value="Genomic_DNA"/>
</dbReference>
<accession>A0AAD6QI50</accession>